<protein>
    <submittedName>
        <fullName evidence="3">Polymer-forming cytoskeletal protein</fullName>
    </submittedName>
</protein>
<dbReference type="RefSeq" id="WP_207448053.1">
    <property type="nucleotide sequence ID" value="NZ_CP061091.1"/>
</dbReference>
<feature type="region of interest" description="Disordered" evidence="2">
    <location>
        <begin position="1"/>
        <end position="97"/>
    </location>
</feature>
<dbReference type="PANTHER" id="PTHR35024:SF4">
    <property type="entry name" value="POLYMER-FORMING CYTOSKELETAL PROTEIN"/>
    <property type="match status" value="1"/>
</dbReference>
<evidence type="ECO:0000256" key="2">
    <source>
        <dbReference type="SAM" id="MobiDB-lite"/>
    </source>
</evidence>
<reference evidence="3 4" key="1">
    <citation type="submission" date="2020-09" db="EMBL/GenBank/DDBJ databases">
        <title>Roseomonas.</title>
        <authorList>
            <person name="Zhu W."/>
        </authorList>
    </citation>
    <scope>NUCLEOTIDE SEQUENCE [LARGE SCALE GENOMIC DNA]</scope>
    <source>
        <strain evidence="3 4">1311</strain>
    </source>
</reference>
<sequence>MSVFRRRREEPTPTQGAPSGLPEGGEPTTVPVARDPDLAVPPFRPAPSKEASAMNLPSKPGQPAGIGVPPRPPSMGGASPYTPAGGSPRPAPAPDRRSMVVGKGISLQGTVTDAERLVVEGTIESQMLHAAELVISHSGVFKGEVEVDDAEIAGIFDGTLTVRGSLIIRGTGKVLGVARCRRLQVEEGGQVSGRMEMLGDNGPAPRQPMPLASSDADQMN</sequence>
<evidence type="ECO:0000313" key="4">
    <source>
        <dbReference type="Proteomes" id="UP001518990"/>
    </source>
</evidence>
<feature type="region of interest" description="Disordered" evidence="2">
    <location>
        <begin position="193"/>
        <end position="220"/>
    </location>
</feature>
<accession>A0ABS3KFB2</accession>
<dbReference type="InterPro" id="IPR007607">
    <property type="entry name" value="BacA/B"/>
</dbReference>
<organism evidence="3 4">
    <name type="scientific">Roseomonas marmotae</name>
    <dbReference type="NCBI Taxonomy" id="2768161"/>
    <lineage>
        <taxon>Bacteria</taxon>
        <taxon>Pseudomonadati</taxon>
        <taxon>Pseudomonadota</taxon>
        <taxon>Alphaproteobacteria</taxon>
        <taxon>Acetobacterales</taxon>
        <taxon>Roseomonadaceae</taxon>
        <taxon>Roseomonas</taxon>
    </lineage>
</organism>
<comment type="caution">
    <text evidence="3">The sequence shown here is derived from an EMBL/GenBank/DDBJ whole genome shotgun (WGS) entry which is preliminary data.</text>
</comment>
<dbReference type="Proteomes" id="UP001518990">
    <property type="component" value="Unassembled WGS sequence"/>
</dbReference>
<evidence type="ECO:0000256" key="1">
    <source>
        <dbReference type="ARBA" id="ARBA00044755"/>
    </source>
</evidence>
<keyword evidence="4" id="KW-1185">Reference proteome</keyword>
<name>A0ABS3KFB2_9PROT</name>
<comment type="similarity">
    <text evidence="1">Belongs to the bactofilin family.</text>
</comment>
<dbReference type="PANTHER" id="PTHR35024">
    <property type="entry name" value="HYPOTHETICAL CYTOSOLIC PROTEIN"/>
    <property type="match status" value="1"/>
</dbReference>
<dbReference type="Pfam" id="PF04519">
    <property type="entry name" value="Bactofilin"/>
    <property type="match status" value="1"/>
</dbReference>
<gene>
    <name evidence="3" type="ORF">IAI60_13760</name>
</gene>
<dbReference type="EMBL" id="JACTNF010000013">
    <property type="protein sequence ID" value="MBO1075677.1"/>
    <property type="molecule type" value="Genomic_DNA"/>
</dbReference>
<proteinExistence type="inferred from homology"/>
<evidence type="ECO:0000313" key="3">
    <source>
        <dbReference type="EMBL" id="MBO1075677.1"/>
    </source>
</evidence>